<name>A0A9D4DKN4_DREPO</name>
<dbReference type="Proteomes" id="UP000828390">
    <property type="component" value="Unassembled WGS sequence"/>
</dbReference>
<dbReference type="EMBL" id="JAIWYP010000010">
    <property type="protein sequence ID" value="KAH3750748.1"/>
    <property type="molecule type" value="Genomic_DNA"/>
</dbReference>
<reference evidence="1" key="1">
    <citation type="journal article" date="2019" name="bioRxiv">
        <title>The Genome of the Zebra Mussel, Dreissena polymorpha: A Resource for Invasive Species Research.</title>
        <authorList>
            <person name="McCartney M.A."/>
            <person name="Auch B."/>
            <person name="Kono T."/>
            <person name="Mallez S."/>
            <person name="Zhang Y."/>
            <person name="Obille A."/>
            <person name="Becker A."/>
            <person name="Abrahante J.E."/>
            <person name="Garbe J."/>
            <person name="Badalamenti J.P."/>
            <person name="Herman A."/>
            <person name="Mangelson H."/>
            <person name="Liachko I."/>
            <person name="Sullivan S."/>
            <person name="Sone E.D."/>
            <person name="Koren S."/>
            <person name="Silverstein K.A.T."/>
            <person name="Beckman K.B."/>
            <person name="Gohl D.M."/>
        </authorList>
    </citation>
    <scope>NUCLEOTIDE SEQUENCE</scope>
    <source>
        <strain evidence="1">Duluth1</strain>
        <tissue evidence="1">Whole animal</tissue>
    </source>
</reference>
<evidence type="ECO:0000313" key="1">
    <source>
        <dbReference type="EMBL" id="KAH3750748.1"/>
    </source>
</evidence>
<organism evidence="1 2">
    <name type="scientific">Dreissena polymorpha</name>
    <name type="common">Zebra mussel</name>
    <name type="synonym">Mytilus polymorpha</name>
    <dbReference type="NCBI Taxonomy" id="45954"/>
    <lineage>
        <taxon>Eukaryota</taxon>
        <taxon>Metazoa</taxon>
        <taxon>Spiralia</taxon>
        <taxon>Lophotrochozoa</taxon>
        <taxon>Mollusca</taxon>
        <taxon>Bivalvia</taxon>
        <taxon>Autobranchia</taxon>
        <taxon>Heteroconchia</taxon>
        <taxon>Euheterodonta</taxon>
        <taxon>Imparidentia</taxon>
        <taxon>Neoheterodontei</taxon>
        <taxon>Myida</taxon>
        <taxon>Dreissenoidea</taxon>
        <taxon>Dreissenidae</taxon>
        <taxon>Dreissena</taxon>
    </lineage>
</organism>
<evidence type="ECO:0000313" key="2">
    <source>
        <dbReference type="Proteomes" id="UP000828390"/>
    </source>
</evidence>
<gene>
    <name evidence="1" type="ORF">DPMN_185279</name>
</gene>
<sequence length="62" mass="6760">MSFVWFPAALAAEAYTTSSANNLYTALSFQYQRIVRPSNITSVAVKFGVSSINFLVITPPLS</sequence>
<comment type="caution">
    <text evidence="1">The sequence shown here is derived from an EMBL/GenBank/DDBJ whole genome shotgun (WGS) entry which is preliminary data.</text>
</comment>
<protein>
    <submittedName>
        <fullName evidence="1">Uncharacterized protein</fullName>
    </submittedName>
</protein>
<dbReference type="AlphaFoldDB" id="A0A9D4DKN4"/>
<accession>A0A9D4DKN4</accession>
<reference evidence="1" key="2">
    <citation type="submission" date="2020-11" db="EMBL/GenBank/DDBJ databases">
        <authorList>
            <person name="McCartney M.A."/>
            <person name="Auch B."/>
            <person name="Kono T."/>
            <person name="Mallez S."/>
            <person name="Becker A."/>
            <person name="Gohl D.M."/>
            <person name="Silverstein K.A.T."/>
            <person name="Koren S."/>
            <person name="Bechman K.B."/>
            <person name="Herman A."/>
            <person name="Abrahante J.E."/>
            <person name="Garbe J."/>
        </authorList>
    </citation>
    <scope>NUCLEOTIDE SEQUENCE</scope>
    <source>
        <strain evidence="1">Duluth1</strain>
        <tissue evidence="1">Whole animal</tissue>
    </source>
</reference>
<proteinExistence type="predicted"/>
<keyword evidence="2" id="KW-1185">Reference proteome</keyword>